<proteinExistence type="predicted"/>
<keyword evidence="2" id="KW-1185">Reference proteome</keyword>
<organism evidence="1 2">
    <name type="scientific">Vibrio proteolyticus NBRC 13287</name>
    <dbReference type="NCBI Taxonomy" id="1219065"/>
    <lineage>
        <taxon>Bacteria</taxon>
        <taxon>Pseudomonadati</taxon>
        <taxon>Pseudomonadota</taxon>
        <taxon>Gammaproteobacteria</taxon>
        <taxon>Vibrionales</taxon>
        <taxon>Vibrionaceae</taxon>
        <taxon>Vibrio</taxon>
    </lineage>
</organism>
<dbReference type="STRING" id="1219065.VPR01S_02_03330"/>
<evidence type="ECO:0000313" key="1">
    <source>
        <dbReference type="EMBL" id="GAD66082.1"/>
    </source>
</evidence>
<gene>
    <name evidence="1" type="ORF">VPR01S_02_03330</name>
</gene>
<accession>U2ZYA4</accession>
<dbReference type="AlphaFoldDB" id="U2ZYA4"/>
<comment type="caution">
    <text evidence="1">The sequence shown here is derived from an EMBL/GenBank/DDBJ whole genome shotgun (WGS) entry which is preliminary data.</text>
</comment>
<sequence length="51" mass="5896">MHSVHGLFAQNTDKSRVLSQQSTNEDLQGYSNVNINSDLFANMQVLIRFYY</sequence>
<reference evidence="1 2" key="1">
    <citation type="submission" date="2013-09" db="EMBL/GenBank/DDBJ databases">
        <title>Whole genome shotgun sequence of Vibrio proteolyticus NBRC 13287.</title>
        <authorList>
            <person name="Isaki S."/>
            <person name="Hosoyama A."/>
            <person name="Numata M."/>
            <person name="Hashimoto M."/>
            <person name="Hosoyama Y."/>
            <person name="Tsuchikane K."/>
            <person name="Noguchi M."/>
            <person name="Hirakata S."/>
            <person name="Ichikawa N."/>
            <person name="Ohji S."/>
            <person name="Yamazoe A."/>
            <person name="Fujita N."/>
        </authorList>
    </citation>
    <scope>NUCLEOTIDE SEQUENCE [LARGE SCALE GENOMIC DNA]</scope>
    <source>
        <strain evidence="1 2">NBRC 13287</strain>
    </source>
</reference>
<evidence type="ECO:0000313" key="2">
    <source>
        <dbReference type="Proteomes" id="UP000016570"/>
    </source>
</evidence>
<dbReference type="EMBL" id="BATJ01000002">
    <property type="protein sequence ID" value="GAD66082.1"/>
    <property type="molecule type" value="Genomic_DNA"/>
</dbReference>
<protein>
    <submittedName>
        <fullName evidence="1">Uncharacterized protein</fullName>
    </submittedName>
</protein>
<dbReference type="Proteomes" id="UP000016570">
    <property type="component" value="Unassembled WGS sequence"/>
</dbReference>
<name>U2ZYA4_VIBPR</name>